<dbReference type="EMBL" id="PXYW01000001">
    <property type="protein sequence ID" value="PSR35580.1"/>
    <property type="molecule type" value="Genomic_DNA"/>
</dbReference>
<dbReference type="InterPro" id="IPR001223">
    <property type="entry name" value="Glyco_hydro18_cat"/>
</dbReference>
<reference evidence="6 7" key="1">
    <citation type="journal article" date="2014" name="BMC Genomics">
        <title>Comparison of environmental and isolate Sulfobacillus genomes reveals diverse carbon, sulfur, nitrogen, and hydrogen metabolisms.</title>
        <authorList>
            <person name="Justice N.B."/>
            <person name="Norman A."/>
            <person name="Brown C.T."/>
            <person name="Singh A."/>
            <person name="Thomas B.C."/>
            <person name="Banfield J.F."/>
        </authorList>
    </citation>
    <scope>NUCLEOTIDE SEQUENCE [LARGE SCALE GENOMIC DNA]</scope>
    <source>
        <strain evidence="6">AMDSBA4</strain>
    </source>
</reference>
<evidence type="ECO:0000256" key="1">
    <source>
        <dbReference type="ARBA" id="ARBA00022801"/>
    </source>
</evidence>
<keyword evidence="2 3" id="KW-0326">Glycosidase</keyword>
<evidence type="ECO:0000256" key="4">
    <source>
        <dbReference type="RuleBase" id="RU004453"/>
    </source>
</evidence>
<evidence type="ECO:0000313" key="7">
    <source>
        <dbReference type="Proteomes" id="UP000242972"/>
    </source>
</evidence>
<protein>
    <submittedName>
        <fullName evidence="6">Glycoside hydrolase</fullName>
    </submittedName>
</protein>
<feature type="domain" description="GH18" evidence="5">
    <location>
        <begin position="32"/>
        <end position="341"/>
    </location>
</feature>
<dbReference type="GO" id="GO:0008061">
    <property type="term" value="F:chitin binding"/>
    <property type="evidence" value="ECO:0007669"/>
    <property type="project" value="InterPro"/>
</dbReference>
<dbReference type="InterPro" id="IPR017853">
    <property type="entry name" value="GH"/>
</dbReference>
<dbReference type="Proteomes" id="UP000242972">
    <property type="component" value="Unassembled WGS sequence"/>
</dbReference>
<organism evidence="6 7">
    <name type="scientific">Sulfobacillus benefaciens</name>
    <dbReference type="NCBI Taxonomy" id="453960"/>
    <lineage>
        <taxon>Bacteria</taxon>
        <taxon>Bacillati</taxon>
        <taxon>Bacillota</taxon>
        <taxon>Clostridia</taxon>
        <taxon>Eubacteriales</taxon>
        <taxon>Clostridiales Family XVII. Incertae Sedis</taxon>
        <taxon>Sulfobacillus</taxon>
    </lineage>
</organism>
<dbReference type="GO" id="GO:0004553">
    <property type="term" value="F:hydrolase activity, hydrolyzing O-glycosyl compounds"/>
    <property type="evidence" value="ECO:0007669"/>
    <property type="project" value="InterPro"/>
</dbReference>
<dbReference type="PROSITE" id="PS51910">
    <property type="entry name" value="GH18_2"/>
    <property type="match status" value="1"/>
</dbReference>
<proteinExistence type="inferred from homology"/>
<dbReference type="InterPro" id="IPR029070">
    <property type="entry name" value="Chitinase_insertion_sf"/>
</dbReference>
<dbReference type="AlphaFoldDB" id="A0A2T2XM68"/>
<keyword evidence="1 3" id="KW-0378">Hydrolase</keyword>
<dbReference type="PANTHER" id="PTHR46066">
    <property type="entry name" value="CHITINASE DOMAIN-CONTAINING PROTEIN 1 FAMILY MEMBER"/>
    <property type="match status" value="1"/>
</dbReference>
<dbReference type="PANTHER" id="PTHR46066:SF2">
    <property type="entry name" value="CHITINASE DOMAIN-CONTAINING PROTEIN 1"/>
    <property type="match status" value="1"/>
</dbReference>
<dbReference type="Pfam" id="PF00704">
    <property type="entry name" value="Glyco_hydro_18"/>
    <property type="match status" value="1"/>
</dbReference>
<name>A0A2T2XM68_9FIRM</name>
<dbReference type="InterPro" id="IPR011583">
    <property type="entry name" value="Chitinase_II/V-like_cat"/>
</dbReference>
<dbReference type="Gene3D" id="3.10.50.10">
    <property type="match status" value="1"/>
</dbReference>
<sequence length="341" mass="37225">MGLAALILLIVVWALWPRHGGPLNTSTPSHGLQVVGFYENKSPGSANPSSLVSFQSHWRQLNSISPHWFQVNPDGSVTDLGYDATLVNWAHQHHVSVVPLVTNGQGSTDVLWTQATRQLAAKNLDHLMQKDNLDGINVDFELLNPDSRNDLSRFVADLSNYTKAHHKTLAVSVFPLVGLPSSVNGADDYAALAKSADYLVIMAYDHHYSGGPPGPVAPWGWVDDNIKAALKEAPASHLMLAIGMYGYDWVDNGQAGPANTVPDFRAPQLASQHGAPIHYISDISQNEFRYTSGGTPHIVYYMGNRSAKARVALAAQYHMAGVALWRLGYEEPGFWSVIPTR</sequence>
<evidence type="ECO:0000259" key="5">
    <source>
        <dbReference type="PROSITE" id="PS51910"/>
    </source>
</evidence>
<dbReference type="GO" id="GO:0005975">
    <property type="term" value="P:carbohydrate metabolic process"/>
    <property type="evidence" value="ECO:0007669"/>
    <property type="project" value="InterPro"/>
</dbReference>
<evidence type="ECO:0000256" key="3">
    <source>
        <dbReference type="RuleBase" id="RU000489"/>
    </source>
</evidence>
<comment type="similarity">
    <text evidence="4">Belongs to the glycosyl hydrolase 18 family.</text>
</comment>
<accession>A0A2T2XM68</accession>
<dbReference type="Gene3D" id="3.20.20.80">
    <property type="entry name" value="Glycosidases"/>
    <property type="match status" value="1"/>
</dbReference>
<evidence type="ECO:0000256" key="2">
    <source>
        <dbReference type="ARBA" id="ARBA00023295"/>
    </source>
</evidence>
<evidence type="ECO:0000313" key="6">
    <source>
        <dbReference type="EMBL" id="PSR35580.1"/>
    </source>
</evidence>
<gene>
    <name evidence="6" type="ORF">C7B46_00655</name>
</gene>
<dbReference type="InterPro" id="IPR001579">
    <property type="entry name" value="Glyco_hydro_18_chit_AS"/>
</dbReference>
<dbReference type="SMART" id="SM00636">
    <property type="entry name" value="Glyco_18"/>
    <property type="match status" value="1"/>
</dbReference>
<comment type="caution">
    <text evidence="6">The sequence shown here is derived from an EMBL/GenBank/DDBJ whole genome shotgun (WGS) entry which is preliminary data.</text>
</comment>
<dbReference type="PROSITE" id="PS01095">
    <property type="entry name" value="GH18_1"/>
    <property type="match status" value="1"/>
</dbReference>
<dbReference type="SUPFAM" id="SSF51445">
    <property type="entry name" value="(Trans)glycosidases"/>
    <property type="match status" value="1"/>
</dbReference>